<dbReference type="RefSeq" id="WP_160774047.1">
    <property type="nucleotide sequence ID" value="NZ_WUMV01000001.1"/>
</dbReference>
<evidence type="ECO:0000313" key="2">
    <source>
        <dbReference type="EMBL" id="MXN63823.1"/>
    </source>
</evidence>
<sequence length="236" mass="25555">MASVTLPRSAGSLSGRFTGVVIALAMVGTVAILLKIGALLDYSGVTSAFTSNKQAIAVNLSGQRLDIPANMIRDRAQRRSAIELENIELAVVWPEMSGYEPRLASAFNDTGATSPRVLISLQADRRTPGTYERLETVYRSLASGPATESGDGLSRLPLSEEGSDASDFIAFSPEEGTFAARCFIPADARLSAECRSEFRVGPELMASYRFRPVHLRDWRALERSIAALIVSFLPQK</sequence>
<protein>
    <submittedName>
        <fullName evidence="2">Uncharacterized protein</fullName>
    </submittedName>
</protein>
<keyword evidence="1" id="KW-0812">Transmembrane</keyword>
<dbReference type="AlphaFoldDB" id="A0A7X3S6B8"/>
<dbReference type="EMBL" id="WUMV01000001">
    <property type="protein sequence ID" value="MXN63823.1"/>
    <property type="molecule type" value="Genomic_DNA"/>
</dbReference>
<proteinExistence type="predicted"/>
<organism evidence="2 3">
    <name type="scientific">Stappia sediminis</name>
    <dbReference type="NCBI Taxonomy" id="2692190"/>
    <lineage>
        <taxon>Bacteria</taxon>
        <taxon>Pseudomonadati</taxon>
        <taxon>Pseudomonadota</taxon>
        <taxon>Alphaproteobacteria</taxon>
        <taxon>Hyphomicrobiales</taxon>
        <taxon>Stappiaceae</taxon>
        <taxon>Stappia</taxon>
    </lineage>
</organism>
<evidence type="ECO:0000313" key="3">
    <source>
        <dbReference type="Proteomes" id="UP000433101"/>
    </source>
</evidence>
<feature type="transmembrane region" description="Helical" evidence="1">
    <location>
        <begin position="20"/>
        <end position="40"/>
    </location>
</feature>
<reference evidence="2 3" key="1">
    <citation type="submission" date="2019-12" db="EMBL/GenBank/DDBJ databases">
        <authorList>
            <person name="Li M."/>
        </authorList>
    </citation>
    <scope>NUCLEOTIDE SEQUENCE [LARGE SCALE GENOMIC DNA]</scope>
    <source>
        <strain evidence="2 3">GBMRC 2046</strain>
    </source>
</reference>
<gene>
    <name evidence="2" type="ORF">GR183_02810</name>
</gene>
<name>A0A7X3S6B8_9HYPH</name>
<dbReference type="Proteomes" id="UP000433101">
    <property type="component" value="Unassembled WGS sequence"/>
</dbReference>
<comment type="caution">
    <text evidence="2">The sequence shown here is derived from an EMBL/GenBank/DDBJ whole genome shotgun (WGS) entry which is preliminary data.</text>
</comment>
<keyword evidence="3" id="KW-1185">Reference proteome</keyword>
<accession>A0A7X3S6B8</accession>
<keyword evidence="1" id="KW-1133">Transmembrane helix</keyword>
<keyword evidence="1" id="KW-0472">Membrane</keyword>
<evidence type="ECO:0000256" key="1">
    <source>
        <dbReference type="SAM" id="Phobius"/>
    </source>
</evidence>